<dbReference type="InterPro" id="IPR012592">
    <property type="entry name" value="PROCN"/>
</dbReference>
<dbReference type="InterPro" id="IPR019581">
    <property type="entry name" value="Prp8_U5-snRNA-bd"/>
</dbReference>
<dbReference type="Pfam" id="PF08083">
    <property type="entry name" value="PROCN"/>
    <property type="match status" value="1"/>
</dbReference>
<dbReference type="PANTHER" id="PTHR11140:SF0">
    <property type="entry name" value="PRE-MRNA-PROCESSING-SPLICING FACTOR 8"/>
    <property type="match status" value="1"/>
</dbReference>
<proteinExistence type="predicted"/>
<dbReference type="GO" id="GO:0071013">
    <property type="term" value="C:catalytic step 2 spliceosome"/>
    <property type="evidence" value="ECO:0007669"/>
    <property type="project" value="TreeGrafter"/>
</dbReference>
<keyword evidence="5" id="KW-0508">mRNA splicing</keyword>
<keyword evidence="2" id="KW-0507">mRNA processing</keyword>
<dbReference type="InterPro" id="IPR043173">
    <property type="entry name" value="Prp8_domainIV_fingers"/>
</dbReference>
<dbReference type="GO" id="GO:0030620">
    <property type="term" value="F:U2 snRNA binding"/>
    <property type="evidence" value="ECO:0007669"/>
    <property type="project" value="TreeGrafter"/>
</dbReference>
<dbReference type="InterPro" id="IPR027652">
    <property type="entry name" value="PRP8"/>
</dbReference>
<dbReference type="Pfam" id="PF08084">
    <property type="entry name" value="PROCT"/>
    <property type="match status" value="1"/>
</dbReference>
<evidence type="ECO:0000259" key="14">
    <source>
        <dbReference type="Pfam" id="PF12134"/>
    </source>
</evidence>
<organism evidence="15 16">
    <name type="scientific">Diutina rugosa</name>
    <name type="common">Yeast</name>
    <name type="synonym">Candida rugosa</name>
    <dbReference type="NCBI Taxonomy" id="5481"/>
    <lineage>
        <taxon>Eukaryota</taxon>
        <taxon>Fungi</taxon>
        <taxon>Dikarya</taxon>
        <taxon>Ascomycota</taxon>
        <taxon>Saccharomycotina</taxon>
        <taxon>Pichiomycetes</taxon>
        <taxon>Debaryomycetaceae</taxon>
        <taxon>Diutina</taxon>
    </lineage>
</organism>
<dbReference type="Gene3D" id="3.90.1570.40">
    <property type="match status" value="1"/>
</dbReference>
<dbReference type="Gene3D" id="3.40.140.10">
    <property type="entry name" value="Cytidine Deaminase, domain 2"/>
    <property type="match status" value="1"/>
</dbReference>
<sequence length="2384" mass="272280">MPPPPPPGKGGHKRPAAPPGAPPSKRPTTQRGPPPPGAPPMAPKLPPGARGPPPPPPSNRPPPPRNGTNGPPPPPGSVPKDQELLKRKRQWLESQKVRYRAVTTKRTKNSGAVIPRKPIMPREHLRRIMLDHKDLSSKKVARDKRAHLGALKYLPHALLKLVENMPQPWEPSREVRVVYHVAGAITFVDEIPRVIPAVYSAQWAKSWSLMQREKADRKFFSRMKFPPLDDEEPVVDWLENLEGITPFEAIRDEDVQPNGDNIPLSEWMYEKRPLVDDRDYVNGPSYRKWKLDLDTMAELYQAAQSLIDPGDKVPHPYLFDKSAFATAKALNVAIPGGPKFEPLYREHTNNPELEDYTEFNSLDRVIWRQPRRTEYQVAYPSLHNDFVKSVTPGRYHSNLDLGGAVTDHGPNAFGFDASMNLIHENTHFNETKDDDNVVKAIPPLEHSELTPKGTSEALGLYQAPYPFNLRSGATKRAEDVPLVKHWYARRRPSPRAPVKVRISYQKLLKNVVINEHKRTTKSPLSHKSIISRLKQTRYFQQTEIDWLEAGLQVVQQGHNMLQLLIHRKGLTFLHLDYNFNLKPTKTLTTKERKKSRFGHSFHLVRELLRMVKMVVDAHVEYRLGHADAYQLADGLNYAFNHLGQLTGIYRYKYKVMHQIRQCKDLKHVIYDRFNRQIGKGPGCGFWQPAWRVWVFFLRGIVPLLERWLGNMINRQFEGRRANDVVKNITKQRVDSYYDLELRAQVLHDILDMVPAELKASKSRTILGHLSEAWRCWKANIQWKVPGLPKPIEKLIRRYIEAKANGWIELTHYNRDRLRRGVTVEKTVAKKNLGRLTRLYVKQEQQRQVNHRQGGPQISPDEAVVVFDTMVQWLEARKFNPIPFPPLSYKHDTKILVLALEQLRESYGGDARLNSSQREELALIEQAYDNPHDTLARIKRFLLTQRIFKEVGLEMMDYYTHLVPTFTIDPLEKITDAYLDQYLWYEASTRNLFPHWVKPCDNEIPQFTLYRWCQQMTNVDRGQVWDTSRGQSAVMVSQKLGNLMENVDLTVLNRLLKLVVDGNIADYMTAKNNVVVSFKDMSHVNQVGVLKGLQYSSFIYQYYGLIADLLFLGVKRASELADPDMVGRGPHPIRMYMRWMDTAYFFTRFDHDQSEELINDYLTAHPDPSTDLVKGYPNKRCWPQDARMRLMRHDVTLGRAVQWELSQRIPSSVASTRWEDSMCSVYSIDNPNVVFGMMGFEVRVLPKCRTRDMYFVSSEPREGAWDLVDTTTRQRTAVAYLQVSPEDIDRFVSRIRQILMSSASTTFTKVAQKWNTALIGLVTYYREAIIATPALLDALVKCETRIQNRVKMGLNSKMPTRFPPCVFYSPKELGGLGMLSASHVLIPISDLSWSKQAESGQITHFRAGLNNSGGENPVIPNVFRYVTTWEDEFGDSQRVWAEYSIKRQEASEQGRKLTFEDMESSWDRGIPRISTLFQKDRHTLAYDKGHRVRRLCKQYWLGRITPFWWTSASHDGKLWNFNTYRTDMIQALGGIETILEHTLFKATGFASWEGLFWEKQTGFEESLKFKKLTNAQRSGLSQIPNRRFTLWWSPTINRANVYVGFLVQLDLTGIFLHGKIPTLKISLVQLFRGHLWQKIHESVVQDLCQVFDKEVDNLGIDTVEKQPIHPRKSYKMTSGEADVKVTSAFPWPVTSPSLLLDDDTNATTTATKWWVDVQIRFGDYDSHDVSRYARAKYLDYTTDNISKYPSPFGVVVAIDLAYNCYDAFGNWPPGFKVLMQNALREITKSNPALAVYRERVRKGLSLYQSQPQEAQLSAGNYQELFSGKRKLVIDDANVYRVTLHKTEEGNMATRPINGALFMMVPTSGKLFLKVIHKSVFAGQKRRGQLAKWKSAEEVVALMRALPKEEQPEQLVLTRKGVMDALEAQTLDFPNLGLRNSELKLPFSAALKVPKLAAIVEDSEKPELVLLNLYDDWLQEVSPLTAFNRLVLILRAFLLNSEKAQRTVYPDGVDVLQHHIWPMYSASEWMDVEASLRDIILADFATKYGISTNTLTASEIRSLILGEEIRAPDTSREAMAQIEDSNTEEKNPQLAAVKTTTTNVHGEEIITVTTTGYEQQAFASKNEWRQRMLAANSLHLRAKTLQVRSEDNDGVMFVLPQSLLTRFVLCCDLRIPVMGYLYGKSPSGENEIKEIKFIALVPQLGGAGGVKTPKSLAPLPKELKDLELIGWIQSSSSESEIMSALQVSTIAKMELGSSRFLSMTVSFTPGSITISGHHVTEAGLAWGQTNEDTVSETPEGSLGASFSVGAEIMMTDQLSGAFLVPEDRLWNYYFMGSLWNTDMEYRFAVDDPRGFYDENHRPLHFSSFGKITGGDDADDDDDDNLA</sequence>
<feature type="domain" description="PROCT" evidence="10">
    <location>
        <begin position="2260"/>
        <end position="2380"/>
    </location>
</feature>
<feature type="domain" description="Pre-mRNA-processing-splicing factor 8 U5-snRNA-binding" evidence="12">
    <location>
        <begin position="1286"/>
        <end position="1425"/>
    </location>
</feature>
<dbReference type="GO" id="GO:0097157">
    <property type="term" value="F:pre-mRNA intronic binding"/>
    <property type="evidence" value="ECO:0007669"/>
    <property type="project" value="TreeGrafter"/>
</dbReference>
<feature type="domain" description="PRP8" evidence="14">
    <location>
        <begin position="1812"/>
        <end position="2039"/>
    </location>
</feature>
<dbReference type="Pfam" id="PF10598">
    <property type="entry name" value="RRM_4"/>
    <property type="match status" value="1"/>
</dbReference>
<dbReference type="Gene3D" id="1.20.80.40">
    <property type="match status" value="1"/>
</dbReference>
<gene>
    <name evidence="15" type="ORF">DIURU_003473</name>
</gene>
<dbReference type="InterPro" id="IPR012337">
    <property type="entry name" value="RNaseH-like_sf"/>
</dbReference>
<dbReference type="Pfam" id="PF10596">
    <property type="entry name" value="U6-snRNA_bdg"/>
    <property type="match status" value="1"/>
</dbReference>
<feature type="domain" description="Pre-mRNA-processing-splicing factor 8 U6-snRNA-binding" evidence="11">
    <location>
        <begin position="1496"/>
        <end position="1652"/>
    </location>
</feature>
<evidence type="ECO:0000259" key="11">
    <source>
        <dbReference type="Pfam" id="PF10596"/>
    </source>
</evidence>
<dbReference type="InterPro" id="IPR012591">
    <property type="entry name" value="PRO8NT"/>
</dbReference>
<dbReference type="Pfam" id="PF10597">
    <property type="entry name" value="U5_2-snRNA_bdg"/>
    <property type="match status" value="1"/>
</dbReference>
<evidence type="ECO:0000259" key="13">
    <source>
        <dbReference type="Pfam" id="PF10598"/>
    </source>
</evidence>
<dbReference type="InterPro" id="IPR019580">
    <property type="entry name" value="Prp8_U6-snRNA-bd"/>
</dbReference>
<reference evidence="15 16" key="1">
    <citation type="submission" date="2019-07" db="EMBL/GenBank/DDBJ databases">
        <title>Genome assembly of two rare yeast pathogens: Diutina rugosa and Trichomonascus ciferrii.</title>
        <authorList>
            <person name="Mixao V."/>
            <person name="Saus E."/>
            <person name="Hansen A."/>
            <person name="Lass-Flor C."/>
            <person name="Gabaldon T."/>
        </authorList>
    </citation>
    <scope>NUCLEOTIDE SEQUENCE [LARGE SCALE GENOMIC DNA]</scope>
    <source>
        <strain evidence="15 16">CBS 613</strain>
    </source>
</reference>
<feature type="domain" description="RNA recognition motif spliceosomal PrP8" evidence="13">
    <location>
        <begin position="1044"/>
        <end position="1123"/>
    </location>
</feature>
<dbReference type="InterPro" id="IPR042516">
    <property type="entry name" value="Prp8_U5-snRNA-bd_sf"/>
</dbReference>
<dbReference type="FunFam" id="3.90.1570.40:FF:000001">
    <property type="entry name" value="Pre-mRNA-processing-splicing factor 8"/>
    <property type="match status" value="1"/>
</dbReference>
<dbReference type="Proteomes" id="UP000449547">
    <property type="component" value="Unassembled WGS sequence"/>
</dbReference>
<dbReference type="GO" id="GO:0030623">
    <property type="term" value="F:U5 snRNA binding"/>
    <property type="evidence" value="ECO:0007669"/>
    <property type="project" value="InterPro"/>
</dbReference>
<protein>
    <recommendedName>
        <fullName evidence="17">MPN domain-containing protein</fullName>
    </recommendedName>
</protein>
<dbReference type="CDD" id="cd08056">
    <property type="entry name" value="MPN_PRP8"/>
    <property type="match status" value="1"/>
</dbReference>
<evidence type="ECO:0000256" key="4">
    <source>
        <dbReference type="ARBA" id="ARBA00022884"/>
    </source>
</evidence>
<evidence type="ECO:0000256" key="1">
    <source>
        <dbReference type="ARBA" id="ARBA00004123"/>
    </source>
</evidence>
<keyword evidence="16" id="KW-1185">Reference proteome</keyword>
<evidence type="ECO:0000256" key="2">
    <source>
        <dbReference type="ARBA" id="ARBA00022664"/>
    </source>
</evidence>
<dbReference type="SUPFAM" id="SSF53098">
    <property type="entry name" value="Ribonuclease H-like"/>
    <property type="match status" value="2"/>
</dbReference>
<feature type="region of interest" description="Disordered" evidence="7">
    <location>
        <begin position="1"/>
        <end position="81"/>
    </location>
</feature>
<keyword evidence="3" id="KW-0747">Spliceosome</keyword>
<evidence type="ECO:0000259" key="10">
    <source>
        <dbReference type="Pfam" id="PF08084"/>
    </source>
</evidence>
<comment type="subcellular location">
    <subcellularLocation>
        <location evidence="1">Nucleus</location>
    </subcellularLocation>
</comment>
<dbReference type="Gene3D" id="3.30.43.40">
    <property type="entry name" value="Pre-mRNA-processing-splicing factor 8, U5-snRNA-binding domain"/>
    <property type="match status" value="1"/>
</dbReference>
<comment type="caution">
    <text evidence="15">The sequence shown here is derived from an EMBL/GenBank/DDBJ whole genome shotgun (WGS) entry which is preliminary data.</text>
</comment>
<feature type="domain" description="PRO8NT" evidence="8">
    <location>
        <begin position="119"/>
        <end position="270"/>
    </location>
</feature>
<dbReference type="InterPro" id="IPR021983">
    <property type="entry name" value="PRP8_domainIV"/>
</dbReference>
<accession>A0A642ULC1</accession>
<keyword evidence="4" id="KW-0694">RNA-binding</keyword>
<dbReference type="Gene3D" id="3.30.420.230">
    <property type="match status" value="1"/>
</dbReference>
<dbReference type="InterPro" id="IPR043172">
    <property type="entry name" value="Prp8_domainIV_palm"/>
</dbReference>
<name>A0A642ULC1_DIURU</name>
<keyword evidence="6" id="KW-0539">Nucleus</keyword>
<dbReference type="Pfam" id="PF12134">
    <property type="entry name" value="PRP8_domainIV"/>
    <property type="match status" value="1"/>
</dbReference>
<evidence type="ECO:0000256" key="5">
    <source>
        <dbReference type="ARBA" id="ARBA00023187"/>
    </source>
</evidence>
<dbReference type="EMBL" id="SWFT01000105">
    <property type="protein sequence ID" value="KAA8901103.1"/>
    <property type="molecule type" value="Genomic_DNA"/>
</dbReference>
<dbReference type="GO" id="GO:0017070">
    <property type="term" value="F:U6 snRNA binding"/>
    <property type="evidence" value="ECO:0007669"/>
    <property type="project" value="InterPro"/>
</dbReference>
<dbReference type="GeneID" id="54782124"/>
<dbReference type="InterPro" id="IPR019582">
    <property type="entry name" value="RRM_spliceosomal_PrP8"/>
</dbReference>
<evidence type="ECO:0000313" key="15">
    <source>
        <dbReference type="EMBL" id="KAA8901103.1"/>
    </source>
</evidence>
<dbReference type="PANTHER" id="PTHR11140">
    <property type="entry name" value="PRE-MRNA SPLICING FACTOR PRP8"/>
    <property type="match status" value="1"/>
</dbReference>
<dbReference type="Pfam" id="PF08082">
    <property type="entry name" value="PRO8NT"/>
    <property type="match status" value="1"/>
</dbReference>
<evidence type="ECO:0000256" key="6">
    <source>
        <dbReference type="ARBA" id="ARBA00023242"/>
    </source>
</evidence>
<evidence type="ECO:0000259" key="12">
    <source>
        <dbReference type="Pfam" id="PF10597"/>
    </source>
</evidence>
<dbReference type="GO" id="GO:0000244">
    <property type="term" value="P:spliceosomal tri-snRNP complex assembly"/>
    <property type="evidence" value="ECO:0007669"/>
    <property type="project" value="TreeGrafter"/>
</dbReference>
<evidence type="ECO:0000259" key="9">
    <source>
        <dbReference type="Pfam" id="PF08083"/>
    </source>
</evidence>
<dbReference type="OMA" id="ANKWNTS"/>
<evidence type="ECO:0000256" key="7">
    <source>
        <dbReference type="SAM" id="MobiDB-lite"/>
    </source>
</evidence>
<evidence type="ECO:0000259" key="8">
    <source>
        <dbReference type="Pfam" id="PF08082"/>
    </source>
</evidence>
<dbReference type="OrthoDB" id="1931567at2759"/>
<dbReference type="VEuPathDB" id="FungiDB:DIURU_003473"/>
<dbReference type="FunFam" id="3.40.140.10:FF:000002">
    <property type="entry name" value="Pre-mRNA-processing-splicing factor 8"/>
    <property type="match status" value="1"/>
</dbReference>
<feature type="compositionally biased region" description="Pro residues" evidence="7">
    <location>
        <begin position="32"/>
        <end position="77"/>
    </location>
</feature>
<feature type="compositionally biased region" description="Pro residues" evidence="7">
    <location>
        <begin position="16"/>
        <end position="25"/>
    </location>
</feature>
<dbReference type="GO" id="GO:0030619">
    <property type="term" value="F:U1 snRNA binding"/>
    <property type="evidence" value="ECO:0007669"/>
    <property type="project" value="TreeGrafter"/>
</dbReference>
<dbReference type="RefSeq" id="XP_034011726.1">
    <property type="nucleotide sequence ID" value="XM_034156239.1"/>
</dbReference>
<evidence type="ECO:0000256" key="3">
    <source>
        <dbReference type="ARBA" id="ARBA00022728"/>
    </source>
</evidence>
<evidence type="ECO:0008006" key="17">
    <source>
        <dbReference type="Google" id="ProtNLM"/>
    </source>
</evidence>
<evidence type="ECO:0000313" key="16">
    <source>
        <dbReference type="Proteomes" id="UP000449547"/>
    </source>
</evidence>
<dbReference type="InterPro" id="IPR012984">
    <property type="entry name" value="PROCT"/>
</dbReference>
<feature type="domain" description="PROCN" evidence="9">
    <location>
        <begin position="454"/>
        <end position="857"/>
    </location>
</feature>
<dbReference type="GO" id="GO:0005682">
    <property type="term" value="C:U5 snRNP"/>
    <property type="evidence" value="ECO:0007669"/>
    <property type="project" value="TreeGrafter"/>
</dbReference>